<name>A0A1H5T2L6_9VIBR</name>
<keyword evidence="2" id="KW-0805">Transcription regulation</keyword>
<dbReference type="SUPFAM" id="SSF53850">
    <property type="entry name" value="Periplasmic binding protein-like II"/>
    <property type="match status" value="1"/>
</dbReference>
<dbReference type="SUPFAM" id="SSF46785">
    <property type="entry name" value="Winged helix' DNA-binding domain"/>
    <property type="match status" value="1"/>
</dbReference>
<protein>
    <submittedName>
        <fullName evidence="6">Transcriptional regulator</fullName>
    </submittedName>
</protein>
<evidence type="ECO:0000259" key="5">
    <source>
        <dbReference type="PROSITE" id="PS50931"/>
    </source>
</evidence>
<dbReference type="InterPro" id="IPR058163">
    <property type="entry name" value="LysR-type_TF_proteobact-type"/>
</dbReference>
<dbReference type="OrthoDB" id="570111at2"/>
<comment type="similarity">
    <text evidence="1">Belongs to the LysR transcriptional regulatory family.</text>
</comment>
<dbReference type="InterPro" id="IPR000847">
    <property type="entry name" value="LysR_HTH_N"/>
</dbReference>
<keyword evidence="7" id="KW-1185">Reference proteome</keyword>
<dbReference type="Gene3D" id="3.40.190.290">
    <property type="match status" value="1"/>
</dbReference>
<dbReference type="PANTHER" id="PTHR30537:SF3">
    <property type="entry name" value="TRANSCRIPTIONAL REGULATORY PROTEIN"/>
    <property type="match status" value="1"/>
</dbReference>
<feature type="domain" description="HTH lysR-type" evidence="5">
    <location>
        <begin position="4"/>
        <end position="61"/>
    </location>
</feature>
<dbReference type="PROSITE" id="PS50931">
    <property type="entry name" value="HTH_LYSR"/>
    <property type="match status" value="1"/>
</dbReference>
<dbReference type="AlphaFoldDB" id="A0A1H5T2L6"/>
<dbReference type="RefSeq" id="WP_103878711.1">
    <property type="nucleotide sequence ID" value="NZ_FNVG01000002.1"/>
</dbReference>
<proteinExistence type="inferred from homology"/>
<dbReference type="InterPro" id="IPR036390">
    <property type="entry name" value="WH_DNA-bd_sf"/>
</dbReference>
<dbReference type="Pfam" id="PF00126">
    <property type="entry name" value="HTH_1"/>
    <property type="match status" value="1"/>
</dbReference>
<evidence type="ECO:0000256" key="1">
    <source>
        <dbReference type="ARBA" id="ARBA00009437"/>
    </source>
</evidence>
<evidence type="ECO:0000256" key="3">
    <source>
        <dbReference type="ARBA" id="ARBA00023125"/>
    </source>
</evidence>
<dbReference type="Pfam" id="PF03466">
    <property type="entry name" value="LysR_substrate"/>
    <property type="match status" value="1"/>
</dbReference>
<dbReference type="Gene3D" id="1.10.10.10">
    <property type="entry name" value="Winged helix-like DNA-binding domain superfamily/Winged helix DNA-binding domain"/>
    <property type="match status" value="1"/>
</dbReference>
<dbReference type="Proteomes" id="UP000236721">
    <property type="component" value="Unassembled WGS sequence"/>
</dbReference>
<dbReference type="GO" id="GO:0003700">
    <property type="term" value="F:DNA-binding transcription factor activity"/>
    <property type="evidence" value="ECO:0007669"/>
    <property type="project" value="InterPro"/>
</dbReference>
<dbReference type="InterPro" id="IPR005119">
    <property type="entry name" value="LysR_subst-bd"/>
</dbReference>
<gene>
    <name evidence="6" type="ORF">SAMN04488244_10298</name>
</gene>
<evidence type="ECO:0000313" key="7">
    <source>
        <dbReference type="Proteomes" id="UP000236721"/>
    </source>
</evidence>
<organism evidence="6 7">
    <name type="scientific">Vibrio hangzhouensis</name>
    <dbReference type="NCBI Taxonomy" id="462991"/>
    <lineage>
        <taxon>Bacteria</taxon>
        <taxon>Pseudomonadati</taxon>
        <taxon>Pseudomonadota</taxon>
        <taxon>Gammaproteobacteria</taxon>
        <taxon>Vibrionales</taxon>
        <taxon>Vibrionaceae</taxon>
        <taxon>Vibrio</taxon>
    </lineage>
</organism>
<dbReference type="GO" id="GO:0043565">
    <property type="term" value="F:sequence-specific DNA binding"/>
    <property type="evidence" value="ECO:0007669"/>
    <property type="project" value="TreeGrafter"/>
</dbReference>
<sequence length="297" mass="33234">MHNIRWDDLQYVLTVANEGSVSAAARSLGVNHSTVLRRLNAFEHRHKLRVFHKLPTGYKLTLEGRQLLDSALSIESTVKALERKIFGQEMKLEGTLRLTTTDTLLRLVLFHHLAKFHQLYPRIQIELNVTSRQLDLSQLDADVAIRPAKELPESLIGIKLSSIAFGVYGAPIYINSLQGQHPLESANWLGISSAMIQGSASRQISNSTPDEQVVLKADSFEPLVMAAEQGMGLAYLPCFVGNSSGRLQKVEMEIKHKGTDLWMMTHSDLENSARVKAFFDYMKEAIKPERTRLAGLS</sequence>
<evidence type="ECO:0000256" key="4">
    <source>
        <dbReference type="ARBA" id="ARBA00023163"/>
    </source>
</evidence>
<dbReference type="InterPro" id="IPR036388">
    <property type="entry name" value="WH-like_DNA-bd_sf"/>
</dbReference>
<keyword evidence="3" id="KW-0238">DNA-binding</keyword>
<dbReference type="PANTHER" id="PTHR30537">
    <property type="entry name" value="HTH-TYPE TRANSCRIPTIONAL REGULATOR"/>
    <property type="match status" value="1"/>
</dbReference>
<dbReference type="GO" id="GO:0006351">
    <property type="term" value="P:DNA-templated transcription"/>
    <property type="evidence" value="ECO:0007669"/>
    <property type="project" value="TreeGrafter"/>
</dbReference>
<evidence type="ECO:0000313" key="6">
    <source>
        <dbReference type="EMBL" id="SEF57015.1"/>
    </source>
</evidence>
<dbReference type="EMBL" id="FNVG01000002">
    <property type="protein sequence ID" value="SEF57015.1"/>
    <property type="molecule type" value="Genomic_DNA"/>
</dbReference>
<accession>A0A1H5T2L6</accession>
<keyword evidence="4" id="KW-0804">Transcription</keyword>
<reference evidence="7" key="1">
    <citation type="submission" date="2016-10" db="EMBL/GenBank/DDBJ databases">
        <authorList>
            <person name="Varghese N."/>
            <person name="Submissions S."/>
        </authorList>
    </citation>
    <scope>NUCLEOTIDE SEQUENCE [LARGE SCALE GENOMIC DNA]</scope>
    <source>
        <strain evidence="7">CGMCC 1.7062</strain>
    </source>
</reference>
<evidence type="ECO:0000256" key="2">
    <source>
        <dbReference type="ARBA" id="ARBA00023015"/>
    </source>
</evidence>